<gene>
    <name evidence="1" type="ORF">MAR_023167</name>
</gene>
<sequence length="63" mass="7135">MSTFTDLLITRPLQCVTVCTAAIDYVDDYEGPTHFIPQPKNLTLKPGLTAFLRCSVENLDKRY</sequence>
<dbReference type="EMBL" id="CP111014">
    <property type="protein sequence ID" value="WAQ98794.1"/>
    <property type="molecule type" value="Genomic_DNA"/>
</dbReference>
<proteinExistence type="predicted"/>
<reference evidence="1" key="1">
    <citation type="submission" date="2022-11" db="EMBL/GenBank/DDBJ databases">
        <title>Centuries of genome instability and evolution in soft-shell clam transmissible cancer (bioRxiv).</title>
        <authorList>
            <person name="Hart S.F.M."/>
            <person name="Yonemitsu M.A."/>
            <person name="Giersch R.M."/>
            <person name="Beal B.F."/>
            <person name="Arriagada G."/>
            <person name="Davis B.W."/>
            <person name="Ostrander E.A."/>
            <person name="Goff S.P."/>
            <person name="Metzger M.J."/>
        </authorList>
    </citation>
    <scope>NUCLEOTIDE SEQUENCE</scope>
    <source>
        <strain evidence="1">MELC-2E11</strain>
        <tissue evidence="1">Siphon/mantle</tissue>
    </source>
</reference>
<keyword evidence="2" id="KW-1185">Reference proteome</keyword>
<protein>
    <submittedName>
        <fullName evidence="1">Uncharacterized protein</fullName>
    </submittedName>
</protein>
<evidence type="ECO:0000313" key="1">
    <source>
        <dbReference type="EMBL" id="WAQ98794.1"/>
    </source>
</evidence>
<feature type="non-terminal residue" evidence="1">
    <location>
        <position position="1"/>
    </location>
</feature>
<dbReference type="Proteomes" id="UP001164746">
    <property type="component" value="Chromosome 3"/>
</dbReference>
<name>A0ABY7DQF5_MYAAR</name>
<evidence type="ECO:0000313" key="2">
    <source>
        <dbReference type="Proteomes" id="UP001164746"/>
    </source>
</evidence>
<accession>A0ABY7DQF5</accession>
<organism evidence="1 2">
    <name type="scientific">Mya arenaria</name>
    <name type="common">Soft-shell clam</name>
    <dbReference type="NCBI Taxonomy" id="6604"/>
    <lineage>
        <taxon>Eukaryota</taxon>
        <taxon>Metazoa</taxon>
        <taxon>Spiralia</taxon>
        <taxon>Lophotrochozoa</taxon>
        <taxon>Mollusca</taxon>
        <taxon>Bivalvia</taxon>
        <taxon>Autobranchia</taxon>
        <taxon>Heteroconchia</taxon>
        <taxon>Euheterodonta</taxon>
        <taxon>Imparidentia</taxon>
        <taxon>Neoheterodontei</taxon>
        <taxon>Myida</taxon>
        <taxon>Myoidea</taxon>
        <taxon>Myidae</taxon>
        <taxon>Mya</taxon>
    </lineage>
</organism>